<evidence type="ECO:0000313" key="3">
    <source>
        <dbReference type="EMBL" id="CZF82201.1"/>
    </source>
</evidence>
<dbReference type="SUPFAM" id="SSF101874">
    <property type="entry name" value="YceI-like"/>
    <property type="match status" value="1"/>
</dbReference>
<dbReference type="Pfam" id="PF04264">
    <property type="entry name" value="YceI"/>
    <property type="match status" value="1"/>
</dbReference>
<dbReference type="PANTHER" id="PTHR34406:SF1">
    <property type="entry name" value="PROTEIN YCEI"/>
    <property type="match status" value="1"/>
</dbReference>
<dbReference type="InterPro" id="IPR007372">
    <property type="entry name" value="Lipid/polyisoprenoid-bd_YceI"/>
</dbReference>
<sequence>MKKTLVALGFAAATMLPTMATADDYVIDTSGAHASINFKVPHLGYSFIKGRFNNFDGEFSYDPANLAASTVVVNIDTTSLDSNHAERDKHLRSGDFINASKFSTATFKSTSVEDNGEGSITINGDLTLHGKTNPISIAANFIGAGSDPWGGYRAGFEGTTRLELKDYDIAVMGPSSYVDLELHVEGIRK</sequence>
<keyword evidence="1" id="KW-0732">Signal</keyword>
<reference evidence="4" key="1">
    <citation type="submission" date="2016-02" db="EMBL/GenBank/DDBJ databases">
        <authorList>
            <person name="Rodrigo-Torres Lidia"/>
            <person name="Arahal R.David."/>
        </authorList>
    </citation>
    <scope>NUCLEOTIDE SEQUENCE [LARGE SCALE GENOMIC DNA]</scope>
    <source>
        <strain evidence="4">CECT 9029</strain>
    </source>
</reference>
<name>A0A128F7C4_9GAMM</name>
<dbReference type="PANTHER" id="PTHR34406">
    <property type="entry name" value="PROTEIN YCEI"/>
    <property type="match status" value="1"/>
</dbReference>
<dbReference type="Gene3D" id="2.40.128.110">
    <property type="entry name" value="Lipid/polyisoprenoid-binding, YceI-like"/>
    <property type="match status" value="1"/>
</dbReference>
<dbReference type="STRING" id="1796497.GCE9029_03085"/>
<protein>
    <submittedName>
        <fullName evidence="3">Protein YceI</fullName>
    </submittedName>
</protein>
<gene>
    <name evidence="3" type="primary">yceI</name>
    <name evidence="3" type="ORF">GCE9029_03085</name>
</gene>
<accession>A0A128F7C4</accession>
<evidence type="ECO:0000256" key="1">
    <source>
        <dbReference type="SAM" id="SignalP"/>
    </source>
</evidence>
<dbReference type="OrthoDB" id="9811006at2"/>
<organism evidence="3 4">
    <name type="scientific">Grimontia celer</name>
    <dbReference type="NCBI Taxonomy" id="1796497"/>
    <lineage>
        <taxon>Bacteria</taxon>
        <taxon>Pseudomonadati</taxon>
        <taxon>Pseudomonadota</taxon>
        <taxon>Gammaproteobacteria</taxon>
        <taxon>Vibrionales</taxon>
        <taxon>Vibrionaceae</taxon>
        <taxon>Grimontia</taxon>
    </lineage>
</organism>
<feature type="signal peptide" evidence="1">
    <location>
        <begin position="1"/>
        <end position="22"/>
    </location>
</feature>
<keyword evidence="4" id="KW-1185">Reference proteome</keyword>
<dbReference type="NCBIfam" id="NF002994">
    <property type="entry name" value="PRK03757.1"/>
    <property type="match status" value="1"/>
</dbReference>
<proteinExistence type="predicted"/>
<dbReference type="SMART" id="SM00867">
    <property type="entry name" value="YceI"/>
    <property type="match status" value="1"/>
</dbReference>
<dbReference type="AlphaFoldDB" id="A0A128F7C4"/>
<evidence type="ECO:0000313" key="4">
    <source>
        <dbReference type="Proteomes" id="UP000071641"/>
    </source>
</evidence>
<dbReference type="RefSeq" id="WP_062664434.1">
    <property type="nucleotide sequence ID" value="NZ_FIZX01000002.1"/>
</dbReference>
<evidence type="ECO:0000259" key="2">
    <source>
        <dbReference type="SMART" id="SM00867"/>
    </source>
</evidence>
<feature type="chain" id="PRO_5007282117" evidence="1">
    <location>
        <begin position="23"/>
        <end position="189"/>
    </location>
</feature>
<dbReference type="Proteomes" id="UP000071641">
    <property type="component" value="Unassembled WGS sequence"/>
</dbReference>
<feature type="domain" description="Lipid/polyisoprenoid-binding YceI-like" evidence="2">
    <location>
        <begin position="24"/>
        <end position="187"/>
    </location>
</feature>
<dbReference type="InterPro" id="IPR036761">
    <property type="entry name" value="TTHA0802/YceI-like_sf"/>
</dbReference>
<dbReference type="EMBL" id="FIZX01000002">
    <property type="protein sequence ID" value="CZF82201.1"/>
    <property type="molecule type" value="Genomic_DNA"/>
</dbReference>